<sequence>MQNRKKIAFLVSVSWEPMGLAAITTTRAGQSTPWPVITLRPLPHGRGEKLEKKGSSSSE</sequence>
<organism evidence="2 3">
    <name type="scientific">Portunus trituberculatus</name>
    <name type="common">Swimming crab</name>
    <name type="synonym">Neptunus trituberculatus</name>
    <dbReference type="NCBI Taxonomy" id="210409"/>
    <lineage>
        <taxon>Eukaryota</taxon>
        <taxon>Metazoa</taxon>
        <taxon>Ecdysozoa</taxon>
        <taxon>Arthropoda</taxon>
        <taxon>Crustacea</taxon>
        <taxon>Multicrustacea</taxon>
        <taxon>Malacostraca</taxon>
        <taxon>Eumalacostraca</taxon>
        <taxon>Eucarida</taxon>
        <taxon>Decapoda</taxon>
        <taxon>Pleocyemata</taxon>
        <taxon>Brachyura</taxon>
        <taxon>Eubrachyura</taxon>
        <taxon>Portunoidea</taxon>
        <taxon>Portunidae</taxon>
        <taxon>Portuninae</taxon>
        <taxon>Portunus</taxon>
    </lineage>
</organism>
<dbReference type="AlphaFoldDB" id="A0A5B7HKB7"/>
<dbReference type="Proteomes" id="UP000324222">
    <property type="component" value="Unassembled WGS sequence"/>
</dbReference>
<feature type="compositionally biased region" description="Basic and acidic residues" evidence="1">
    <location>
        <begin position="45"/>
        <end position="59"/>
    </location>
</feature>
<dbReference type="EMBL" id="VSRR010036542">
    <property type="protein sequence ID" value="MPC73311.1"/>
    <property type="molecule type" value="Genomic_DNA"/>
</dbReference>
<comment type="caution">
    <text evidence="2">The sequence shown here is derived from an EMBL/GenBank/DDBJ whole genome shotgun (WGS) entry which is preliminary data.</text>
</comment>
<proteinExistence type="predicted"/>
<reference evidence="2 3" key="1">
    <citation type="submission" date="2019-05" db="EMBL/GenBank/DDBJ databases">
        <title>Another draft genome of Portunus trituberculatus and its Hox gene families provides insights of decapod evolution.</title>
        <authorList>
            <person name="Jeong J.-H."/>
            <person name="Song I."/>
            <person name="Kim S."/>
            <person name="Choi T."/>
            <person name="Kim D."/>
            <person name="Ryu S."/>
            <person name="Kim W."/>
        </authorList>
    </citation>
    <scope>NUCLEOTIDE SEQUENCE [LARGE SCALE GENOMIC DNA]</scope>
    <source>
        <tissue evidence="2">Muscle</tissue>
    </source>
</reference>
<evidence type="ECO:0000313" key="2">
    <source>
        <dbReference type="EMBL" id="MPC73311.1"/>
    </source>
</evidence>
<accession>A0A5B7HKB7</accession>
<feature type="region of interest" description="Disordered" evidence="1">
    <location>
        <begin position="33"/>
        <end position="59"/>
    </location>
</feature>
<evidence type="ECO:0000256" key="1">
    <source>
        <dbReference type="SAM" id="MobiDB-lite"/>
    </source>
</evidence>
<evidence type="ECO:0000313" key="3">
    <source>
        <dbReference type="Proteomes" id="UP000324222"/>
    </source>
</evidence>
<keyword evidence="3" id="KW-1185">Reference proteome</keyword>
<name>A0A5B7HKB7_PORTR</name>
<gene>
    <name evidence="2" type="ORF">E2C01_067635</name>
</gene>
<protein>
    <submittedName>
        <fullName evidence="2">Uncharacterized protein</fullName>
    </submittedName>
</protein>